<dbReference type="Pfam" id="PF00106">
    <property type="entry name" value="adh_short"/>
    <property type="match status" value="1"/>
</dbReference>
<dbReference type="STRING" id="745776.DGo_CA2305"/>
<dbReference type="PROSITE" id="PS00061">
    <property type="entry name" value="ADH_SHORT"/>
    <property type="match status" value="1"/>
</dbReference>
<evidence type="ECO:0000256" key="2">
    <source>
        <dbReference type="ARBA" id="ARBA00023002"/>
    </source>
</evidence>
<proteinExistence type="inferred from homology"/>
<keyword evidence="5" id="KW-1185">Reference proteome</keyword>
<dbReference type="PRINTS" id="PR00080">
    <property type="entry name" value="SDRFAMILY"/>
</dbReference>
<gene>
    <name evidence="4" type="ordered locus">DGo_CA2305</name>
</gene>
<dbReference type="PRINTS" id="PR00081">
    <property type="entry name" value="GDHRDH"/>
</dbReference>
<dbReference type="EMBL" id="CP002191">
    <property type="protein sequence ID" value="AFD26232.1"/>
    <property type="molecule type" value="Genomic_DNA"/>
</dbReference>
<protein>
    <submittedName>
        <fullName evidence="4">Short-chain dehydrogenase/reductase SDR</fullName>
    </submittedName>
</protein>
<dbReference type="Proteomes" id="UP000007575">
    <property type="component" value="Chromosome"/>
</dbReference>
<dbReference type="eggNOG" id="COG3967">
    <property type="taxonomic scope" value="Bacteria"/>
</dbReference>
<evidence type="ECO:0000256" key="3">
    <source>
        <dbReference type="RuleBase" id="RU000363"/>
    </source>
</evidence>
<dbReference type="InterPro" id="IPR020904">
    <property type="entry name" value="Sc_DH/Rdtase_CS"/>
</dbReference>
<dbReference type="OrthoDB" id="9810734at2"/>
<dbReference type="GO" id="GO:0016020">
    <property type="term" value="C:membrane"/>
    <property type="evidence" value="ECO:0007669"/>
    <property type="project" value="TreeGrafter"/>
</dbReference>
<dbReference type="InterPro" id="IPR036291">
    <property type="entry name" value="NAD(P)-bd_dom_sf"/>
</dbReference>
<dbReference type="AlphaFoldDB" id="H8GZJ4"/>
<name>H8GZJ4_DEIGI</name>
<dbReference type="GO" id="GO:0016491">
    <property type="term" value="F:oxidoreductase activity"/>
    <property type="evidence" value="ECO:0007669"/>
    <property type="project" value="UniProtKB-KW"/>
</dbReference>
<dbReference type="HOGENOM" id="CLU_010194_2_6_0"/>
<comment type="similarity">
    <text evidence="1 3">Belongs to the short-chain dehydrogenases/reductases (SDR) family.</text>
</comment>
<evidence type="ECO:0000313" key="5">
    <source>
        <dbReference type="Proteomes" id="UP000007575"/>
    </source>
</evidence>
<dbReference type="SUPFAM" id="SSF51735">
    <property type="entry name" value="NAD(P)-binding Rossmann-fold domains"/>
    <property type="match status" value="1"/>
</dbReference>
<evidence type="ECO:0000313" key="4">
    <source>
        <dbReference type="EMBL" id="AFD26232.1"/>
    </source>
</evidence>
<sequence>MNLTGNTILITGGGSGIGRGLAEAFHRLGNTVIIAGRRQQALDEVTAANPGMKSVRLDVDDAESIRSVMAQVIRDFPALNVLVNNAGIMRTESVRALPEMLDAAEATIVTNLLGPIRLTNAALAHFHGQAQADPQARAAVLNVTSGLAYVPRADTATYSATKAALHSYSQSLGALLRGTSTQVIELVPPLVATELTPGQSANPQALPLNEYIAETMRLLAEHPEASEIVIERVKFLRYAERENRHEATFDTVNALN</sequence>
<organism evidence="4 5">
    <name type="scientific">Deinococcus gobiensis (strain DSM 21396 / JCM 16679 / CGMCC 1.7299 / I-0)</name>
    <dbReference type="NCBI Taxonomy" id="745776"/>
    <lineage>
        <taxon>Bacteria</taxon>
        <taxon>Thermotogati</taxon>
        <taxon>Deinococcota</taxon>
        <taxon>Deinococci</taxon>
        <taxon>Deinococcales</taxon>
        <taxon>Deinococcaceae</taxon>
        <taxon>Deinococcus</taxon>
    </lineage>
</organism>
<accession>H8GZJ4</accession>
<dbReference type="RefSeq" id="WP_014685715.1">
    <property type="nucleotide sequence ID" value="NC_017790.1"/>
</dbReference>
<dbReference type="PANTHER" id="PTHR44196:SF1">
    <property type="entry name" value="DEHYDROGENASE_REDUCTASE SDR FAMILY MEMBER 7B"/>
    <property type="match status" value="1"/>
</dbReference>
<dbReference type="Gene3D" id="3.40.50.720">
    <property type="entry name" value="NAD(P)-binding Rossmann-like Domain"/>
    <property type="match status" value="1"/>
</dbReference>
<dbReference type="PATRIC" id="fig|745776.4.peg.2365"/>
<reference evidence="4 5" key="1">
    <citation type="journal article" date="2012" name="PLoS ONE">
        <title>Genome sequence and transcriptome analysis of the radioresistant bacterium Deinococcus gobiensis: insights into the extreme environmental adaptations.</title>
        <authorList>
            <person name="Yuan M."/>
            <person name="Chen M."/>
            <person name="Zhang W."/>
            <person name="Lu W."/>
            <person name="Wang J."/>
            <person name="Yang M."/>
            <person name="Zhao P."/>
            <person name="Tang R."/>
            <person name="Li X."/>
            <person name="Hao Y."/>
            <person name="Zhou Z."/>
            <person name="Zhan Y."/>
            <person name="Yu H."/>
            <person name="Teng C."/>
            <person name="Yan Y."/>
            <person name="Ping S."/>
            <person name="Wang Y."/>
            <person name="Lin M."/>
        </authorList>
    </citation>
    <scope>NUCLEOTIDE SEQUENCE [LARGE SCALE GENOMIC DNA]</scope>
    <source>
        <strain evidence="4 5">I-0</strain>
    </source>
</reference>
<dbReference type="KEGG" id="dgo:DGo_CA2305"/>
<keyword evidence="2" id="KW-0560">Oxidoreductase</keyword>
<evidence type="ECO:0000256" key="1">
    <source>
        <dbReference type="ARBA" id="ARBA00006484"/>
    </source>
</evidence>
<dbReference type="InterPro" id="IPR002347">
    <property type="entry name" value="SDR_fam"/>
</dbReference>
<dbReference type="PANTHER" id="PTHR44196">
    <property type="entry name" value="DEHYDROGENASE/REDUCTASE SDR FAMILY MEMBER 7B"/>
    <property type="match status" value="1"/>
</dbReference>